<evidence type="ECO:0000256" key="2">
    <source>
        <dbReference type="SAM" id="SignalP"/>
    </source>
</evidence>
<keyword evidence="2" id="KW-0732">Signal</keyword>
<dbReference type="Proteomes" id="UP001454036">
    <property type="component" value="Unassembled WGS sequence"/>
</dbReference>
<feature type="region of interest" description="Disordered" evidence="1">
    <location>
        <begin position="110"/>
        <end position="132"/>
    </location>
</feature>
<keyword evidence="4" id="KW-1185">Reference proteome</keyword>
<dbReference type="AlphaFoldDB" id="A0AAV3QEU5"/>
<evidence type="ECO:0000256" key="1">
    <source>
        <dbReference type="SAM" id="MobiDB-lite"/>
    </source>
</evidence>
<gene>
    <name evidence="3" type="ORF">LIER_17952</name>
</gene>
<proteinExistence type="predicted"/>
<evidence type="ECO:0000313" key="3">
    <source>
        <dbReference type="EMBL" id="GAA0161698.1"/>
    </source>
</evidence>
<reference evidence="3 4" key="1">
    <citation type="submission" date="2024-01" db="EMBL/GenBank/DDBJ databases">
        <title>The complete chloroplast genome sequence of Lithospermum erythrorhizon: insights into the phylogenetic relationship among Boraginaceae species and the maternal lineages of purple gromwells.</title>
        <authorList>
            <person name="Okada T."/>
            <person name="Watanabe K."/>
        </authorList>
    </citation>
    <scope>NUCLEOTIDE SEQUENCE [LARGE SCALE GENOMIC DNA]</scope>
</reference>
<evidence type="ECO:0000313" key="4">
    <source>
        <dbReference type="Proteomes" id="UP001454036"/>
    </source>
</evidence>
<sequence length="289" mass="33068">MSVTVHLVLKCNFLFHSARADQVEDLRDLPTYTTPVPSSRCKRQRFSPAVPKRTISTRLTHIVESPIVTKSPVIESHVEYCDNLADYNYQVAPSVRIEKIYLNNKSISGNNVQNNNETRIRSLNNPPDEQNSRQYLSDIEAKILRRANERWEREREKTIQSSRYTHYSKDRAVSESSDTPRPQNYPHERRPTAPALPIGLPATQSDDAIQKLLEELQDRKEIIKELIPTAASRRECKTKISFTDRLDVVPLSKGFMLPQFTQFGGSGDHIKHLQGFLAKMTITSTNPNI</sequence>
<feature type="region of interest" description="Disordered" evidence="1">
    <location>
        <begin position="152"/>
        <end position="196"/>
    </location>
</feature>
<feature type="signal peptide" evidence="2">
    <location>
        <begin position="1"/>
        <end position="20"/>
    </location>
</feature>
<name>A0AAV3QEU5_LITER</name>
<protein>
    <submittedName>
        <fullName evidence="3">Uncharacterized protein</fullName>
    </submittedName>
</protein>
<feature type="chain" id="PRO_5043483853" evidence="2">
    <location>
        <begin position="21"/>
        <end position="289"/>
    </location>
</feature>
<accession>A0AAV3QEU5</accession>
<dbReference type="EMBL" id="BAABME010004250">
    <property type="protein sequence ID" value="GAA0161698.1"/>
    <property type="molecule type" value="Genomic_DNA"/>
</dbReference>
<comment type="caution">
    <text evidence="3">The sequence shown here is derived from an EMBL/GenBank/DDBJ whole genome shotgun (WGS) entry which is preliminary data.</text>
</comment>
<organism evidence="3 4">
    <name type="scientific">Lithospermum erythrorhizon</name>
    <name type="common">Purple gromwell</name>
    <name type="synonym">Lithospermum officinale var. erythrorhizon</name>
    <dbReference type="NCBI Taxonomy" id="34254"/>
    <lineage>
        <taxon>Eukaryota</taxon>
        <taxon>Viridiplantae</taxon>
        <taxon>Streptophyta</taxon>
        <taxon>Embryophyta</taxon>
        <taxon>Tracheophyta</taxon>
        <taxon>Spermatophyta</taxon>
        <taxon>Magnoliopsida</taxon>
        <taxon>eudicotyledons</taxon>
        <taxon>Gunneridae</taxon>
        <taxon>Pentapetalae</taxon>
        <taxon>asterids</taxon>
        <taxon>lamiids</taxon>
        <taxon>Boraginales</taxon>
        <taxon>Boraginaceae</taxon>
        <taxon>Boraginoideae</taxon>
        <taxon>Lithospermeae</taxon>
        <taxon>Lithospermum</taxon>
    </lineage>
</organism>